<dbReference type="InterPro" id="IPR003439">
    <property type="entry name" value="ABC_transporter-like_ATP-bd"/>
</dbReference>
<dbReference type="InterPro" id="IPR050153">
    <property type="entry name" value="Metal_Ion_Import_ABC"/>
</dbReference>
<dbReference type="SUPFAM" id="SSF52540">
    <property type="entry name" value="P-loop containing nucleoside triphosphate hydrolases"/>
    <property type="match status" value="1"/>
</dbReference>
<keyword evidence="3 5" id="KW-0067">ATP-binding</keyword>
<dbReference type="RefSeq" id="WP_053232715.1">
    <property type="nucleotide sequence ID" value="NZ_CP011125.1"/>
</dbReference>
<dbReference type="KEGG" id="samy:DB32_002628"/>
<dbReference type="AlphaFoldDB" id="A0A0F6SEN0"/>
<accession>A0A0F6SEN0</accession>
<dbReference type="Proteomes" id="UP000034883">
    <property type="component" value="Chromosome"/>
</dbReference>
<protein>
    <submittedName>
        <fullName evidence="5">Zinc ABC transporter, ATP-binding protein ZnuC</fullName>
    </submittedName>
</protein>
<dbReference type="GO" id="GO:0016887">
    <property type="term" value="F:ATP hydrolysis activity"/>
    <property type="evidence" value="ECO:0007669"/>
    <property type="project" value="InterPro"/>
</dbReference>
<evidence type="ECO:0000256" key="1">
    <source>
        <dbReference type="ARBA" id="ARBA00022448"/>
    </source>
</evidence>
<feature type="domain" description="ABC transporter" evidence="4">
    <location>
        <begin position="20"/>
        <end position="251"/>
    </location>
</feature>
<keyword evidence="6" id="KW-1185">Reference proteome</keyword>
<proteinExistence type="predicted"/>
<evidence type="ECO:0000259" key="4">
    <source>
        <dbReference type="PROSITE" id="PS50893"/>
    </source>
</evidence>
<dbReference type="STRING" id="927083.DB32_002628"/>
<keyword evidence="1" id="KW-0813">Transport</keyword>
<evidence type="ECO:0000313" key="5">
    <source>
        <dbReference type="EMBL" id="AKF05479.1"/>
    </source>
</evidence>
<dbReference type="GO" id="GO:0005524">
    <property type="term" value="F:ATP binding"/>
    <property type="evidence" value="ECO:0007669"/>
    <property type="project" value="UniProtKB-KW"/>
</dbReference>
<sequence length="266" mass="28828">MTTSSRQLTIPDRTSLPIVLDAKQVSVVIESRVILHDVSFWIPKGEFVCLCGPNGAGKSTFLKTVLGLLKPTSGTIEILGKPAHEGRHAVGYVPQRKSFDRDFPARAIDLIVASMRGTWPFRITDQERERARKVLRRVGGEPLLDKPIAGLSGGETQRVFLARALVNDPALLILDEPTAGVDVKGRGEFLDVLAEVSASDELAAILVTHNLAAIARTAERVVYLTDGHLTAWGLPHELLGRRSFEALHDGASARALGSESAFPDED</sequence>
<evidence type="ECO:0000256" key="2">
    <source>
        <dbReference type="ARBA" id="ARBA00022741"/>
    </source>
</evidence>
<dbReference type="Gene3D" id="3.40.50.300">
    <property type="entry name" value="P-loop containing nucleotide triphosphate hydrolases"/>
    <property type="match status" value="1"/>
</dbReference>
<keyword evidence="2" id="KW-0547">Nucleotide-binding</keyword>
<evidence type="ECO:0000313" key="6">
    <source>
        <dbReference type="Proteomes" id="UP000034883"/>
    </source>
</evidence>
<name>A0A0F6SEN0_9BACT</name>
<dbReference type="Pfam" id="PF00005">
    <property type="entry name" value="ABC_tran"/>
    <property type="match status" value="1"/>
</dbReference>
<dbReference type="SMART" id="SM00382">
    <property type="entry name" value="AAA"/>
    <property type="match status" value="1"/>
</dbReference>
<dbReference type="EMBL" id="CP011125">
    <property type="protein sequence ID" value="AKF05479.1"/>
    <property type="molecule type" value="Genomic_DNA"/>
</dbReference>
<dbReference type="CDD" id="cd03235">
    <property type="entry name" value="ABC_Metallic_Cations"/>
    <property type="match status" value="1"/>
</dbReference>
<dbReference type="InterPro" id="IPR027417">
    <property type="entry name" value="P-loop_NTPase"/>
</dbReference>
<evidence type="ECO:0000256" key="3">
    <source>
        <dbReference type="ARBA" id="ARBA00022840"/>
    </source>
</evidence>
<gene>
    <name evidence="5" type="ORF">DB32_002628</name>
</gene>
<reference evidence="5 6" key="1">
    <citation type="submission" date="2015-03" db="EMBL/GenBank/DDBJ databases">
        <title>Genome assembly of Sandaracinus amylolyticus DSM 53668.</title>
        <authorList>
            <person name="Sharma G."/>
            <person name="Subramanian S."/>
        </authorList>
    </citation>
    <scope>NUCLEOTIDE SEQUENCE [LARGE SCALE GENOMIC DNA]</scope>
    <source>
        <strain evidence="5 6">DSM 53668</strain>
    </source>
</reference>
<dbReference type="PANTHER" id="PTHR42734">
    <property type="entry name" value="METAL TRANSPORT SYSTEM ATP-BINDING PROTEIN TM_0124-RELATED"/>
    <property type="match status" value="1"/>
</dbReference>
<organism evidence="5 6">
    <name type="scientific">Sandaracinus amylolyticus</name>
    <dbReference type="NCBI Taxonomy" id="927083"/>
    <lineage>
        <taxon>Bacteria</taxon>
        <taxon>Pseudomonadati</taxon>
        <taxon>Myxococcota</taxon>
        <taxon>Polyangia</taxon>
        <taxon>Polyangiales</taxon>
        <taxon>Sandaracinaceae</taxon>
        <taxon>Sandaracinus</taxon>
    </lineage>
</organism>
<dbReference type="OrthoDB" id="9805130at2"/>
<dbReference type="PROSITE" id="PS50893">
    <property type="entry name" value="ABC_TRANSPORTER_2"/>
    <property type="match status" value="1"/>
</dbReference>
<dbReference type="InterPro" id="IPR003593">
    <property type="entry name" value="AAA+_ATPase"/>
</dbReference>